<accession>A0A941F3P9</accession>
<organism evidence="1 2">
    <name type="scientific">Carboxylicivirga sediminis</name>
    <dbReference type="NCBI Taxonomy" id="2006564"/>
    <lineage>
        <taxon>Bacteria</taxon>
        <taxon>Pseudomonadati</taxon>
        <taxon>Bacteroidota</taxon>
        <taxon>Bacteroidia</taxon>
        <taxon>Marinilabiliales</taxon>
        <taxon>Marinilabiliaceae</taxon>
        <taxon>Carboxylicivirga</taxon>
    </lineage>
</organism>
<dbReference type="EMBL" id="JAGTAR010000009">
    <property type="protein sequence ID" value="MBR8535388.1"/>
    <property type="molecule type" value="Genomic_DNA"/>
</dbReference>
<keyword evidence="2" id="KW-1185">Reference proteome</keyword>
<protein>
    <recommendedName>
        <fullName evidence="3">Phage tail protein</fullName>
    </recommendedName>
</protein>
<evidence type="ECO:0008006" key="3">
    <source>
        <dbReference type="Google" id="ProtNLM"/>
    </source>
</evidence>
<proteinExistence type="predicted"/>
<evidence type="ECO:0000313" key="1">
    <source>
        <dbReference type="EMBL" id="MBR8535388.1"/>
    </source>
</evidence>
<dbReference type="Proteomes" id="UP000679220">
    <property type="component" value="Unassembled WGS sequence"/>
</dbReference>
<name>A0A941F3P9_9BACT</name>
<reference evidence="1" key="1">
    <citation type="journal article" date="2018" name="Int. J. Syst. Evol. Microbiol.">
        <title>Carboxylicivirga sediminis sp. nov., isolated from coastal sediment.</title>
        <authorList>
            <person name="Wang F.Q."/>
            <person name="Ren L.H."/>
            <person name="Zou R.J."/>
            <person name="Sun Y.Z."/>
            <person name="Liu X.J."/>
            <person name="Jiang F."/>
            <person name="Liu L.J."/>
        </authorList>
    </citation>
    <scope>NUCLEOTIDE SEQUENCE</scope>
    <source>
        <strain evidence="1">JR1</strain>
    </source>
</reference>
<reference evidence="1" key="2">
    <citation type="submission" date="2021-04" db="EMBL/GenBank/DDBJ databases">
        <authorList>
            <person name="Zhang T."/>
            <person name="Zhang Y."/>
            <person name="Lu D."/>
            <person name="Zuo D."/>
            <person name="Du Z."/>
        </authorList>
    </citation>
    <scope>NUCLEOTIDE SEQUENCE</scope>
    <source>
        <strain evidence="1">JR1</strain>
    </source>
</reference>
<comment type="caution">
    <text evidence="1">The sequence shown here is derived from an EMBL/GenBank/DDBJ whole genome shotgun (WGS) entry which is preliminary data.</text>
</comment>
<evidence type="ECO:0000313" key="2">
    <source>
        <dbReference type="Proteomes" id="UP000679220"/>
    </source>
</evidence>
<sequence>MAKVNFAKIASFKTGDVMANGTMQTSLAALAGIKEGSASLNIGEPEVTDINIEESDTPFASSEGSREVDLTLEIIGAEAQQLAPLIGGTYTAASAGNREKITIGAGVGSVLKAIEFAGKNADGEDVIVSLPKTKILYSVPGTITKNDVRGWQLKCKVLQPDDGAGNLTDWMIIESGAEG</sequence>
<gene>
    <name evidence="1" type="ORF">KDU71_07435</name>
</gene>
<dbReference type="AlphaFoldDB" id="A0A941F3P9"/>
<dbReference type="RefSeq" id="WP_212189294.1">
    <property type="nucleotide sequence ID" value="NZ_JAGTAR010000009.1"/>
</dbReference>